<comment type="caution">
    <text evidence="1">The sequence shown here is derived from an EMBL/GenBank/DDBJ whole genome shotgun (WGS) entry which is preliminary data.</text>
</comment>
<accession>D4BFZ3</accession>
<proteinExistence type="predicted"/>
<gene>
    <name evidence="1" type="ORF">CIT292_09164</name>
</gene>
<sequence length="49" mass="5390">MTFISTAEYPALPFFSTPINLRNPINSFAPNLTAPKGKIQKVKGKRVKG</sequence>
<organism evidence="1 2">
    <name type="scientific">Citrobacter youngae ATCC 29220</name>
    <dbReference type="NCBI Taxonomy" id="500640"/>
    <lineage>
        <taxon>Bacteria</taxon>
        <taxon>Pseudomonadati</taxon>
        <taxon>Pseudomonadota</taxon>
        <taxon>Gammaproteobacteria</taxon>
        <taxon>Enterobacterales</taxon>
        <taxon>Enterobacteriaceae</taxon>
        <taxon>Citrobacter</taxon>
        <taxon>Citrobacter freundii complex</taxon>
    </lineage>
</organism>
<dbReference type="Proteomes" id="UP000003880">
    <property type="component" value="Unassembled WGS sequence"/>
</dbReference>
<name>D4BFZ3_9ENTR</name>
<dbReference type="HOGENOM" id="CLU_3133897_0_0_6"/>
<dbReference type="AlphaFoldDB" id="D4BFZ3"/>
<protein>
    <submittedName>
        <fullName evidence="1">Uncharacterized protein</fullName>
    </submittedName>
</protein>
<reference evidence="1 2" key="1">
    <citation type="submission" date="2010-02" db="EMBL/GenBank/DDBJ databases">
        <authorList>
            <person name="Weinstock G."/>
            <person name="Sodergren E."/>
            <person name="Clifton S."/>
            <person name="Fulton L."/>
            <person name="Fulton B."/>
            <person name="Courtney L."/>
            <person name="Fronick C."/>
            <person name="Harrison M."/>
            <person name="Strong C."/>
            <person name="Farmer C."/>
            <person name="Delahaunty K."/>
            <person name="Markovic C."/>
            <person name="Hall O."/>
            <person name="Minx P."/>
            <person name="Tomlinson C."/>
            <person name="Mitreva M."/>
            <person name="Nelson J."/>
            <person name="Hou S."/>
            <person name="Wollam A."/>
            <person name="Pepin K.H."/>
            <person name="Johnson M."/>
            <person name="Bhonagiri V."/>
            <person name="Zhang X."/>
            <person name="Suruliraj S."/>
            <person name="Warren W."/>
            <person name="Chinwalla A."/>
            <person name="Mardis E.R."/>
            <person name="Wilson R.K."/>
        </authorList>
    </citation>
    <scope>NUCLEOTIDE SEQUENCE [LARGE SCALE GENOMIC DNA]</scope>
    <source>
        <strain evidence="1 2">ATCC 29220</strain>
    </source>
</reference>
<evidence type="ECO:0000313" key="2">
    <source>
        <dbReference type="Proteomes" id="UP000003880"/>
    </source>
</evidence>
<dbReference type="EMBL" id="ABWL02000016">
    <property type="protein sequence ID" value="EFE07280.1"/>
    <property type="molecule type" value="Genomic_DNA"/>
</dbReference>
<evidence type="ECO:0000313" key="1">
    <source>
        <dbReference type="EMBL" id="EFE07280.1"/>
    </source>
</evidence>